<gene>
    <name evidence="10" type="ORF">S40285_00439</name>
</gene>
<dbReference type="NCBIfam" id="TIGR00233">
    <property type="entry name" value="trpS"/>
    <property type="match status" value="1"/>
</dbReference>
<dbReference type="GO" id="GO:0005524">
    <property type="term" value="F:ATP binding"/>
    <property type="evidence" value="ECO:0007669"/>
    <property type="project" value="UniProtKB-KW"/>
</dbReference>
<dbReference type="InterPro" id="IPR050203">
    <property type="entry name" value="Trp-tRNA_synthetase"/>
</dbReference>
<evidence type="ECO:0000313" key="11">
    <source>
        <dbReference type="Proteomes" id="UP000028524"/>
    </source>
</evidence>
<dbReference type="STRING" id="1283841.A0A084QN67"/>
<evidence type="ECO:0000256" key="2">
    <source>
        <dbReference type="ARBA" id="ARBA00013161"/>
    </source>
</evidence>
<evidence type="ECO:0000313" key="10">
    <source>
        <dbReference type="EMBL" id="KFA65402.1"/>
    </source>
</evidence>
<evidence type="ECO:0000256" key="8">
    <source>
        <dbReference type="ARBA" id="ARBA00030268"/>
    </source>
</evidence>
<dbReference type="SUPFAM" id="SSF52374">
    <property type="entry name" value="Nucleotidylyl transferase"/>
    <property type="match status" value="1"/>
</dbReference>
<dbReference type="FunCoup" id="A0A084QN67">
    <property type="interactions" value="394"/>
</dbReference>
<comment type="similarity">
    <text evidence="1 9">Belongs to the class-I aminoacyl-tRNA synthetase family.</text>
</comment>
<dbReference type="GO" id="GO:0070183">
    <property type="term" value="P:mitochondrial tryptophanyl-tRNA aminoacylation"/>
    <property type="evidence" value="ECO:0007669"/>
    <property type="project" value="EnsemblFungi"/>
</dbReference>
<keyword evidence="6 9" id="KW-0648">Protein biosynthesis</keyword>
<dbReference type="PRINTS" id="PR01039">
    <property type="entry name" value="TRNASYNTHTRP"/>
</dbReference>
<dbReference type="OrthoDB" id="15808at2759"/>
<name>A0A084QN67_STAC4</name>
<dbReference type="Gene3D" id="1.10.240.10">
    <property type="entry name" value="Tyrosyl-Transfer RNA Synthetase"/>
    <property type="match status" value="1"/>
</dbReference>
<dbReference type="Pfam" id="PF00579">
    <property type="entry name" value="tRNA-synt_1b"/>
    <property type="match status" value="1"/>
</dbReference>
<keyword evidence="11" id="KW-1185">Reference proteome</keyword>
<protein>
    <recommendedName>
        <fullName evidence="2">tryptophan--tRNA ligase</fullName>
        <ecNumber evidence="2">6.1.1.2</ecNumber>
    </recommendedName>
    <alternativeName>
        <fullName evidence="8">Tryptophanyl-tRNA synthetase</fullName>
    </alternativeName>
</protein>
<dbReference type="InParanoid" id="A0A084QN67"/>
<dbReference type="InterPro" id="IPR014729">
    <property type="entry name" value="Rossmann-like_a/b/a_fold"/>
</dbReference>
<dbReference type="CDD" id="cd00806">
    <property type="entry name" value="TrpRS_core"/>
    <property type="match status" value="1"/>
</dbReference>
<keyword evidence="4 9" id="KW-0547">Nucleotide-binding</keyword>
<dbReference type="AlphaFoldDB" id="A0A084QN67"/>
<proteinExistence type="inferred from homology"/>
<evidence type="ECO:0000256" key="6">
    <source>
        <dbReference type="ARBA" id="ARBA00022917"/>
    </source>
</evidence>
<dbReference type="EMBL" id="KL660597">
    <property type="protein sequence ID" value="KFA65402.1"/>
    <property type="molecule type" value="Genomic_DNA"/>
</dbReference>
<dbReference type="OMA" id="GWGQFKP"/>
<dbReference type="InterPro" id="IPR002306">
    <property type="entry name" value="Trp-tRNA-ligase"/>
</dbReference>
<dbReference type="GO" id="GO:0005759">
    <property type="term" value="C:mitochondrial matrix"/>
    <property type="evidence" value="ECO:0007669"/>
    <property type="project" value="TreeGrafter"/>
</dbReference>
<dbReference type="PANTHER" id="PTHR43766:SF1">
    <property type="entry name" value="TRYPTOPHAN--TRNA LIGASE, MITOCHONDRIAL"/>
    <property type="match status" value="1"/>
</dbReference>
<accession>A0A084QN67</accession>
<keyword evidence="5 9" id="KW-0067">ATP-binding</keyword>
<evidence type="ECO:0000256" key="9">
    <source>
        <dbReference type="RuleBase" id="RU363036"/>
    </source>
</evidence>
<keyword evidence="7 9" id="KW-0030">Aminoacyl-tRNA synthetase</keyword>
<evidence type="ECO:0000256" key="7">
    <source>
        <dbReference type="ARBA" id="ARBA00023146"/>
    </source>
</evidence>
<dbReference type="InterPro" id="IPR001412">
    <property type="entry name" value="aa-tRNA-synth_I_CS"/>
</dbReference>
<dbReference type="Proteomes" id="UP000028524">
    <property type="component" value="Unassembled WGS sequence"/>
</dbReference>
<dbReference type="PANTHER" id="PTHR43766">
    <property type="entry name" value="TRYPTOPHAN--TRNA LIGASE, MITOCHONDRIAL"/>
    <property type="match status" value="1"/>
</dbReference>
<organism evidence="10 11">
    <name type="scientific">Stachybotrys chlorohalonatus (strain IBT 40285)</name>
    <dbReference type="NCBI Taxonomy" id="1283841"/>
    <lineage>
        <taxon>Eukaryota</taxon>
        <taxon>Fungi</taxon>
        <taxon>Dikarya</taxon>
        <taxon>Ascomycota</taxon>
        <taxon>Pezizomycotina</taxon>
        <taxon>Sordariomycetes</taxon>
        <taxon>Hypocreomycetidae</taxon>
        <taxon>Hypocreales</taxon>
        <taxon>Stachybotryaceae</taxon>
        <taxon>Stachybotrys</taxon>
    </lineage>
</organism>
<dbReference type="PROSITE" id="PS00178">
    <property type="entry name" value="AA_TRNA_LIGASE_I"/>
    <property type="match status" value="1"/>
</dbReference>
<sequence>MRPALPGLRRLFSSQAAQPKVVFSGIQPTGIPHLGNYAGALRQWVQLQQQAPDAKLIYSIVDLHAITMPQDADQLRRWRRETLAALLAVGIDPDRCTVFYQSTVPAHSELMWILSCTASVGYLSRMTQWKQKLNLAPDTAVKNNQSRLKLGLFSYPVLQAADVLVHRYDITIPHPAATHLVLGPVPLTLEQPRATHVPVGDDQRQHLEFARECVTNFNNAYGPLLVEPQTITPPVHRIMSLIDPKVKMSKSHKSDRSRILITDKPQDIETKIGRALTDSTPGISYDVENRPGYANLLDIMSTFDSQGRSPIQLASEYNHYAPKQFKEAVSYTVAKGLDGVRDRFFELVQGDSKYLDNVAEEGAHRARKSAEETMCLVREAVGF</sequence>
<evidence type="ECO:0000256" key="3">
    <source>
        <dbReference type="ARBA" id="ARBA00022598"/>
    </source>
</evidence>
<keyword evidence="3 9" id="KW-0436">Ligase</keyword>
<dbReference type="EC" id="6.1.1.2" evidence="2"/>
<evidence type="ECO:0000256" key="5">
    <source>
        <dbReference type="ARBA" id="ARBA00022840"/>
    </source>
</evidence>
<evidence type="ECO:0000256" key="4">
    <source>
        <dbReference type="ARBA" id="ARBA00022741"/>
    </source>
</evidence>
<dbReference type="InterPro" id="IPR002305">
    <property type="entry name" value="aa-tRNA-synth_Ic"/>
</dbReference>
<reference evidence="10 11" key="1">
    <citation type="journal article" date="2014" name="BMC Genomics">
        <title>Comparative genome sequencing reveals chemotype-specific gene clusters in the toxigenic black mold Stachybotrys.</title>
        <authorList>
            <person name="Semeiks J."/>
            <person name="Borek D."/>
            <person name="Otwinowski Z."/>
            <person name="Grishin N.V."/>
        </authorList>
    </citation>
    <scope>NUCLEOTIDE SEQUENCE [LARGE SCALE GENOMIC DNA]</scope>
    <source>
        <strain evidence="10 11">IBT 40285</strain>
    </source>
</reference>
<evidence type="ECO:0000256" key="1">
    <source>
        <dbReference type="ARBA" id="ARBA00005594"/>
    </source>
</evidence>
<dbReference type="GO" id="GO:0004830">
    <property type="term" value="F:tryptophan-tRNA ligase activity"/>
    <property type="evidence" value="ECO:0007669"/>
    <property type="project" value="UniProtKB-EC"/>
</dbReference>
<dbReference type="Gene3D" id="3.40.50.620">
    <property type="entry name" value="HUPs"/>
    <property type="match status" value="1"/>
</dbReference>
<dbReference type="HOGENOM" id="CLU_029244_1_3_1"/>